<evidence type="ECO:0000313" key="2">
    <source>
        <dbReference type="Proteomes" id="UP000663760"/>
    </source>
</evidence>
<reference evidence="1" key="1">
    <citation type="submission" date="2020-02" db="EMBL/GenBank/DDBJ databases">
        <authorList>
            <person name="Scholz U."/>
            <person name="Mascher M."/>
            <person name="Fiebig A."/>
        </authorList>
    </citation>
    <scope>NUCLEOTIDE SEQUENCE</scope>
</reference>
<keyword evidence="2" id="KW-1185">Reference proteome</keyword>
<proteinExistence type="predicted"/>
<accession>A0A7I8KCA2</accession>
<evidence type="ECO:0000313" key="1">
    <source>
        <dbReference type="EMBL" id="CAA7395419.1"/>
    </source>
</evidence>
<gene>
    <name evidence="1" type="ORF">SI8410_04006080</name>
</gene>
<protein>
    <submittedName>
        <fullName evidence="1">Uncharacterized protein</fullName>
    </submittedName>
</protein>
<dbReference type="EMBL" id="LR746267">
    <property type="protein sequence ID" value="CAA7395419.1"/>
    <property type="molecule type" value="Genomic_DNA"/>
</dbReference>
<dbReference type="AlphaFoldDB" id="A0A7I8KCA2"/>
<dbReference type="Proteomes" id="UP000663760">
    <property type="component" value="Chromosome 4"/>
</dbReference>
<name>A0A7I8KCA2_SPIIN</name>
<sequence>MIFSSFRLWTRSGRAHSARLCSRLGLLLSMALRPISISRSTTPYPFAAPSATFILVGHGIVRQTPRGKSTLTFLFIFLDTNGLNMVINDKLNLKPMECLFSISKNCRC</sequence>
<organism evidence="1 2">
    <name type="scientific">Spirodela intermedia</name>
    <name type="common">Intermediate duckweed</name>
    <dbReference type="NCBI Taxonomy" id="51605"/>
    <lineage>
        <taxon>Eukaryota</taxon>
        <taxon>Viridiplantae</taxon>
        <taxon>Streptophyta</taxon>
        <taxon>Embryophyta</taxon>
        <taxon>Tracheophyta</taxon>
        <taxon>Spermatophyta</taxon>
        <taxon>Magnoliopsida</taxon>
        <taxon>Liliopsida</taxon>
        <taxon>Araceae</taxon>
        <taxon>Lemnoideae</taxon>
        <taxon>Spirodela</taxon>
    </lineage>
</organism>